<dbReference type="SUPFAM" id="SSF46894">
    <property type="entry name" value="C-terminal effector domain of the bipartite response regulators"/>
    <property type="match status" value="1"/>
</dbReference>
<keyword evidence="1 2" id="KW-0238">DNA-binding</keyword>
<evidence type="ECO:0000259" key="3">
    <source>
        <dbReference type="PROSITE" id="PS51755"/>
    </source>
</evidence>
<dbReference type="AlphaFoldDB" id="A0A1H2Q1D8"/>
<dbReference type="InterPro" id="IPR016032">
    <property type="entry name" value="Sig_transdc_resp-reg_C-effctor"/>
</dbReference>
<reference evidence="4 5" key="1">
    <citation type="submission" date="2016-10" db="EMBL/GenBank/DDBJ databases">
        <authorList>
            <person name="de Groot N.N."/>
        </authorList>
    </citation>
    <scope>NUCLEOTIDE SEQUENCE [LARGE SCALE GENOMIC DNA]</scope>
    <source>
        <strain evidence="4 5">DSM 23310</strain>
    </source>
</reference>
<feature type="domain" description="OmpR/PhoB-type" evidence="3">
    <location>
        <begin position="1"/>
        <end position="39"/>
    </location>
</feature>
<organism evidence="4 5">
    <name type="scientific">Tepidimicrobium xylanilyticum</name>
    <dbReference type="NCBI Taxonomy" id="1123352"/>
    <lineage>
        <taxon>Bacteria</taxon>
        <taxon>Bacillati</taxon>
        <taxon>Bacillota</taxon>
        <taxon>Tissierellia</taxon>
        <taxon>Tissierellales</taxon>
        <taxon>Tepidimicrobiaceae</taxon>
        <taxon>Tepidimicrobium</taxon>
    </lineage>
</organism>
<sequence>MGDNSVVAEHVRKIRYKISKVTDREFIQTVWGVGYRWIG</sequence>
<gene>
    <name evidence="4" type="ORF">SAMN05660923_00025</name>
</gene>
<proteinExistence type="predicted"/>
<protein>
    <submittedName>
        <fullName evidence="4">Transcriptional regulatory protein, C terminal</fullName>
    </submittedName>
</protein>
<keyword evidence="5" id="KW-1185">Reference proteome</keyword>
<dbReference type="EMBL" id="FNNG01000001">
    <property type="protein sequence ID" value="SDW00941.1"/>
    <property type="molecule type" value="Genomic_DNA"/>
</dbReference>
<dbReference type="Pfam" id="PF00486">
    <property type="entry name" value="Trans_reg_C"/>
    <property type="match status" value="1"/>
</dbReference>
<evidence type="ECO:0000313" key="4">
    <source>
        <dbReference type="EMBL" id="SDW00941.1"/>
    </source>
</evidence>
<dbReference type="InterPro" id="IPR036388">
    <property type="entry name" value="WH-like_DNA-bd_sf"/>
</dbReference>
<dbReference type="PROSITE" id="PS51755">
    <property type="entry name" value="OMPR_PHOB"/>
    <property type="match status" value="1"/>
</dbReference>
<name>A0A1H2Q1D8_9FIRM</name>
<evidence type="ECO:0000313" key="5">
    <source>
        <dbReference type="Proteomes" id="UP000198828"/>
    </source>
</evidence>
<dbReference type="Gene3D" id="1.10.10.10">
    <property type="entry name" value="Winged helix-like DNA-binding domain superfamily/Winged helix DNA-binding domain"/>
    <property type="match status" value="1"/>
</dbReference>
<accession>A0A1H2Q1D8</accession>
<dbReference type="RefSeq" id="WP_200773571.1">
    <property type="nucleotide sequence ID" value="NZ_BSYN01000001.1"/>
</dbReference>
<dbReference type="Proteomes" id="UP000198828">
    <property type="component" value="Unassembled WGS sequence"/>
</dbReference>
<dbReference type="GO" id="GO:0000160">
    <property type="term" value="P:phosphorelay signal transduction system"/>
    <property type="evidence" value="ECO:0007669"/>
    <property type="project" value="InterPro"/>
</dbReference>
<dbReference type="GO" id="GO:0003677">
    <property type="term" value="F:DNA binding"/>
    <property type="evidence" value="ECO:0007669"/>
    <property type="project" value="UniProtKB-UniRule"/>
</dbReference>
<feature type="DNA-binding region" description="OmpR/PhoB-type" evidence="2">
    <location>
        <begin position="1"/>
        <end position="39"/>
    </location>
</feature>
<evidence type="ECO:0000256" key="2">
    <source>
        <dbReference type="PROSITE-ProRule" id="PRU01091"/>
    </source>
</evidence>
<dbReference type="GO" id="GO:0006355">
    <property type="term" value="P:regulation of DNA-templated transcription"/>
    <property type="evidence" value="ECO:0007669"/>
    <property type="project" value="InterPro"/>
</dbReference>
<evidence type="ECO:0000256" key="1">
    <source>
        <dbReference type="ARBA" id="ARBA00023125"/>
    </source>
</evidence>
<dbReference type="InterPro" id="IPR001867">
    <property type="entry name" value="OmpR/PhoB-type_DNA-bd"/>
</dbReference>